<keyword evidence="2 3" id="KW-0732">Signal</keyword>
<sequence>MIRKIQLLVFCIGFANTLNAQIFTQDFSASTNVSSYVSATPDSGQFNGISPDGANLITTINNGALRFNRTGTASIYAYRNFTFSTNPTFVQFKMDFEASGNTAGTQSPIFSVFIGNGFSSASSGTTSAYASRFGILVQSTPGNFKIGTVDNIGGAPQSAEFTGKQTITYVVNNSGSDQTYTGPDASIEAVANGKMDVWVGTTRGINDFSLKNTASPTADITGFKIQATSASGTGVYDFDNIEMRDLINDPVTPPTINLPDTPPSYLTLTHPFIWASYPERQQIVDNIHQYTWASSLYSQLKARVDAVKNAHESNPAATLSAIPAIPGVLADRTTHTDIVASMNEASIMYYLTNDASYAQYAADILSHYMKYLAVQPVQKYQEVTDGLMFNDGWLESRTLFPRIALTYDFLYNYVNDANNTVYDLAMGTNIQFNDATAQTTVANLSDIVFMSIRAPKSNHSVLAGNGNLFNLLMISDDTKREQYFDRFYNNTSETFDAYTWTLNNFTENGVWPETFSYSKESHALVIQSMNVIDRYKPSLDLVNNNIQILDGYIGYANWIYPSDELMRFGDTGTEGDMNEGYQWILRIANRKNLPTYSQFAKQNLKYYYEKAGGYNPQIVTDRLEFTSPLQLLWGENVEETQTVVPPNTESTYNLKHAGIVVQRNYNTPDIINDGMMYYSGGAAYVHTHSTGIDMELYGKGQIFGAESGSGSYGSDEHENYRVRHAAHNTVIVNGSGKRGGNNWLTKVANVDLLDSEPKSFGVPIATNFSFSTQYINDAFNSCEQQRTNSIIRTSATTGYYFDILRSNGKVSNNYHDYIYHNIGDAVSLTFSDDTNVPLSTSTKYATDSVGDVTGWTFFENVNSSALTTQAVNATFALNTVNKYMNVLIPEGINREYATALAPYTKGALNGYSSKQTPVITMRKYGEAWNEPFIAIYEPSGIAASTIKSTSYLYDNAKVIGVKVVSEVNGKQITDVIISNDNDNLSVNLSNLNIAFTGRFAVVRTQVNTGSTDVSLYMGKGQQLTFMDQTINGDSDGKAYSEYSLNYELSTKDISLAKRVVAYPNPTTGIVNIEVPNASYTNISIEIYNLQGQLIKSGKHNISDAKIHLDLSDVSKGIYVLKLNLDNPKFIKVIKK</sequence>
<organism evidence="8 9">
    <name type="scientific">Mariniflexile aquimaris</name>
    <dbReference type="NCBI Taxonomy" id="881009"/>
    <lineage>
        <taxon>Bacteria</taxon>
        <taxon>Pseudomonadati</taxon>
        <taxon>Bacteroidota</taxon>
        <taxon>Flavobacteriia</taxon>
        <taxon>Flavobacteriales</taxon>
        <taxon>Flavobacteriaceae</taxon>
        <taxon>Mariniflexile</taxon>
    </lineage>
</organism>
<dbReference type="EMBL" id="JBHTIB010000008">
    <property type="protein sequence ID" value="MFD0835642.1"/>
    <property type="molecule type" value="Genomic_DNA"/>
</dbReference>
<comment type="subcellular location">
    <subcellularLocation>
        <location evidence="1">Cell envelope</location>
    </subcellularLocation>
</comment>
<dbReference type="Pfam" id="PF18962">
    <property type="entry name" value="Por_Secre_tail"/>
    <property type="match status" value="1"/>
</dbReference>
<feature type="domain" description="Heparinase II/III-like C-terminal" evidence="4">
    <location>
        <begin position="683"/>
        <end position="754"/>
    </location>
</feature>
<dbReference type="Pfam" id="PF26377">
    <property type="entry name" value="Ulvan_lyase_2nd"/>
    <property type="match status" value="1"/>
</dbReference>
<feature type="signal peptide" evidence="3">
    <location>
        <begin position="1"/>
        <end position="20"/>
    </location>
</feature>
<dbReference type="Pfam" id="PF26374">
    <property type="entry name" value="Ulvan_lyaseC"/>
    <property type="match status" value="1"/>
</dbReference>
<keyword evidence="9" id="KW-1185">Reference proteome</keyword>
<evidence type="ECO:0000256" key="3">
    <source>
        <dbReference type="SAM" id="SignalP"/>
    </source>
</evidence>
<dbReference type="InterPro" id="IPR058849">
    <property type="entry name" value="Ulvan_lyase_2nd"/>
</dbReference>
<name>A0ABW3BUA6_9FLAO</name>
<evidence type="ECO:0000256" key="1">
    <source>
        <dbReference type="ARBA" id="ARBA00004196"/>
    </source>
</evidence>
<dbReference type="Proteomes" id="UP001597011">
    <property type="component" value="Unassembled WGS sequence"/>
</dbReference>
<feature type="domain" description="Endo-acting ulvan lyase C-terminal" evidence="6">
    <location>
        <begin position="946"/>
        <end position="1041"/>
    </location>
</feature>
<comment type="caution">
    <text evidence="8">The sequence shown here is derived from an EMBL/GenBank/DDBJ whole genome shotgun (WGS) entry which is preliminary data.</text>
</comment>
<feature type="chain" id="PRO_5047265702" evidence="3">
    <location>
        <begin position="21"/>
        <end position="1135"/>
    </location>
</feature>
<accession>A0ABW3BUA6</accession>
<proteinExistence type="predicted"/>
<protein>
    <submittedName>
        <fullName evidence="8">T9SS type A sorting domain-containing protein</fullName>
    </submittedName>
</protein>
<dbReference type="InterPro" id="IPR008929">
    <property type="entry name" value="Chondroitin_lyas"/>
</dbReference>
<dbReference type="InterPro" id="IPR026444">
    <property type="entry name" value="Secre_tail"/>
</dbReference>
<dbReference type="NCBIfam" id="TIGR04183">
    <property type="entry name" value="Por_Secre_tail"/>
    <property type="match status" value="1"/>
</dbReference>
<evidence type="ECO:0000256" key="2">
    <source>
        <dbReference type="ARBA" id="ARBA00022729"/>
    </source>
</evidence>
<evidence type="ECO:0000313" key="9">
    <source>
        <dbReference type="Proteomes" id="UP001597011"/>
    </source>
</evidence>
<gene>
    <name evidence="8" type="ORF">ACFQ0I_07710</name>
</gene>
<evidence type="ECO:0000259" key="5">
    <source>
        <dbReference type="Pfam" id="PF18962"/>
    </source>
</evidence>
<evidence type="ECO:0000259" key="4">
    <source>
        <dbReference type="Pfam" id="PF07940"/>
    </source>
</evidence>
<dbReference type="InterPro" id="IPR012480">
    <property type="entry name" value="Hepar_II_III_C"/>
</dbReference>
<dbReference type="Gene3D" id="2.70.98.70">
    <property type="match status" value="1"/>
</dbReference>
<dbReference type="Pfam" id="PF07940">
    <property type="entry name" value="Hepar_II_III_C"/>
    <property type="match status" value="1"/>
</dbReference>
<dbReference type="RefSeq" id="WP_379940941.1">
    <property type="nucleotide sequence ID" value="NZ_JBHTIB010000008.1"/>
</dbReference>
<feature type="domain" description="Secretion system C-terminal sorting" evidence="5">
    <location>
        <begin position="1062"/>
        <end position="1130"/>
    </location>
</feature>
<evidence type="ECO:0000259" key="7">
    <source>
        <dbReference type="Pfam" id="PF26377"/>
    </source>
</evidence>
<reference evidence="9" key="1">
    <citation type="journal article" date="2019" name="Int. J. Syst. Evol. Microbiol.">
        <title>The Global Catalogue of Microorganisms (GCM) 10K type strain sequencing project: providing services to taxonomists for standard genome sequencing and annotation.</title>
        <authorList>
            <consortium name="The Broad Institute Genomics Platform"/>
            <consortium name="The Broad Institute Genome Sequencing Center for Infectious Disease"/>
            <person name="Wu L."/>
            <person name="Ma J."/>
        </authorList>
    </citation>
    <scope>NUCLEOTIDE SEQUENCE [LARGE SCALE GENOMIC DNA]</scope>
    <source>
        <strain evidence="9">CCUG 60529</strain>
    </source>
</reference>
<evidence type="ECO:0000313" key="8">
    <source>
        <dbReference type="EMBL" id="MFD0835642.1"/>
    </source>
</evidence>
<dbReference type="InterPro" id="IPR058848">
    <property type="entry name" value="Ulvan_lyase_C"/>
</dbReference>
<evidence type="ECO:0000259" key="6">
    <source>
        <dbReference type="Pfam" id="PF26374"/>
    </source>
</evidence>
<dbReference type="Gene3D" id="1.50.10.100">
    <property type="entry name" value="Chondroitin AC/alginate lyase"/>
    <property type="match status" value="1"/>
</dbReference>
<feature type="domain" description="Endo-acting ulvan lyase 2nd" evidence="7">
    <location>
        <begin position="507"/>
        <end position="642"/>
    </location>
</feature>